<keyword evidence="2" id="KW-0472">Membrane</keyword>
<evidence type="ECO:0000256" key="1">
    <source>
        <dbReference type="SAM" id="MobiDB-lite"/>
    </source>
</evidence>
<dbReference type="OrthoDB" id="6373130at2759"/>
<feature type="chain" id="PRO_5035232291" evidence="3">
    <location>
        <begin position="32"/>
        <end position="663"/>
    </location>
</feature>
<gene>
    <name evidence="4" type="ORF">Hamer_G002013</name>
</gene>
<keyword evidence="2" id="KW-0812">Transmembrane</keyword>
<evidence type="ECO:0000313" key="5">
    <source>
        <dbReference type="Proteomes" id="UP000747542"/>
    </source>
</evidence>
<protein>
    <submittedName>
        <fullName evidence="4">Uncharacterized protein</fullName>
    </submittedName>
</protein>
<sequence length="663" mass="73181">MREERYITHLTMSRFALFFCLLVVTSSLAKTADVADAETSTSTSSFLTNKLLTQLLGENLGMENLFSLFKKLPGDVDGGTVVDKFKSLLLKQLPDFEAFSNVVADGVGLNQHFLKPFVKIVSNMGKLSKKKPLNSKSDIDAVFEFVGQYINTDDEDDPEDNSAAEDFSSEATDDDDSNTTNDINIKFFDLAKGLLESKFGNLSTVIASSTVDHPTELSSLNLTSSNVWMIVKSTWQKVLAYVEEENSLETFMQQTPVRIIDRVLSLGDDVNLVNFLAKKLDPDFAEFLAGEINPFLGPLKDFDSFYNFSKENGLSGIIDYFTSDKFSYSVNMLSRFVSAYLEDTVSDDVVNQYIEFISFNNTDLHNFYKSVLRSQGKTIDTGDSDVQRDNTTLRYKRDVLQNIPNSYKFNVADSDQIYSDTTTNSGRQLQRYGVLGNVGSASSLLYDPSRDGYGGGGGYSSGGGYGGMNMNSLDPYVILGSLALGTILGFLLFRALRGTGGGRRDIGDGSLSLWQSDIPSQILPWGTNVERMKRQVQEKGDEEFNLPDSLRGDVWSTDPLVGDNLLAEELEEDDIADQLNHLWRVYKHKNETACVHSHLCGVIANSTAEQLTGKDSSMALLMASVSNMMGMIGSGQLVDDVTKNLVVGDIFTCPTFTSCHHLL</sequence>
<feature type="transmembrane region" description="Helical" evidence="2">
    <location>
        <begin position="476"/>
        <end position="496"/>
    </location>
</feature>
<evidence type="ECO:0000313" key="4">
    <source>
        <dbReference type="EMBL" id="KAG7162980.1"/>
    </source>
</evidence>
<keyword evidence="3" id="KW-0732">Signal</keyword>
<evidence type="ECO:0000256" key="2">
    <source>
        <dbReference type="SAM" id="Phobius"/>
    </source>
</evidence>
<name>A0A8J5MSV6_HOMAM</name>
<accession>A0A8J5MSV6</accession>
<organism evidence="4 5">
    <name type="scientific">Homarus americanus</name>
    <name type="common">American lobster</name>
    <dbReference type="NCBI Taxonomy" id="6706"/>
    <lineage>
        <taxon>Eukaryota</taxon>
        <taxon>Metazoa</taxon>
        <taxon>Ecdysozoa</taxon>
        <taxon>Arthropoda</taxon>
        <taxon>Crustacea</taxon>
        <taxon>Multicrustacea</taxon>
        <taxon>Malacostraca</taxon>
        <taxon>Eumalacostraca</taxon>
        <taxon>Eucarida</taxon>
        <taxon>Decapoda</taxon>
        <taxon>Pleocyemata</taxon>
        <taxon>Astacidea</taxon>
        <taxon>Nephropoidea</taxon>
        <taxon>Nephropidae</taxon>
        <taxon>Homarus</taxon>
    </lineage>
</organism>
<dbReference type="Proteomes" id="UP000747542">
    <property type="component" value="Unassembled WGS sequence"/>
</dbReference>
<comment type="caution">
    <text evidence="4">The sequence shown here is derived from an EMBL/GenBank/DDBJ whole genome shotgun (WGS) entry which is preliminary data.</text>
</comment>
<evidence type="ECO:0000256" key="3">
    <source>
        <dbReference type="SAM" id="SignalP"/>
    </source>
</evidence>
<keyword evidence="2" id="KW-1133">Transmembrane helix</keyword>
<keyword evidence="5" id="KW-1185">Reference proteome</keyword>
<feature type="region of interest" description="Disordered" evidence="1">
    <location>
        <begin position="152"/>
        <end position="177"/>
    </location>
</feature>
<dbReference type="AlphaFoldDB" id="A0A8J5MSV6"/>
<reference evidence="4" key="1">
    <citation type="journal article" date="2021" name="Sci. Adv.">
        <title>The American lobster genome reveals insights on longevity, neural, and immune adaptations.</title>
        <authorList>
            <person name="Polinski J.M."/>
            <person name="Zimin A.V."/>
            <person name="Clark K.F."/>
            <person name="Kohn A.B."/>
            <person name="Sadowski N."/>
            <person name="Timp W."/>
            <person name="Ptitsyn A."/>
            <person name="Khanna P."/>
            <person name="Romanova D.Y."/>
            <person name="Williams P."/>
            <person name="Greenwood S.J."/>
            <person name="Moroz L.L."/>
            <person name="Walt D.R."/>
            <person name="Bodnar A.G."/>
        </authorList>
    </citation>
    <scope>NUCLEOTIDE SEQUENCE</scope>
    <source>
        <strain evidence="4">GMGI-L3</strain>
    </source>
</reference>
<proteinExistence type="predicted"/>
<feature type="signal peptide" evidence="3">
    <location>
        <begin position="1"/>
        <end position="31"/>
    </location>
</feature>
<dbReference type="EMBL" id="JAHLQT010026502">
    <property type="protein sequence ID" value="KAG7162980.1"/>
    <property type="molecule type" value="Genomic_DNA"/>
</dbReference>